<sequence length="367" mass="39881">MNARTLLRGSPYPYRANSLNMFRLILAALVLVAHSYYIAGAGEGPHLHGENLGGWAVAGFFVLSGFLITRSRLRTTAASYLLHRIARIFPAFLVCLVATAFVFAPLAALIEHGTLAGFLTTPVTPLQYVWANLTLYIDTYTIGATLQSVPYPGAWNGSLWTLFYEFCCYMIVWLLGGLALFRRNAALAGVVYVLSLIMWIAIPAADRLGLDGSFVLLAKLAPFFLGGAFVYFIVERSGISAVLGVASLVLATLLIVGVPHWGGQAAAPLLAYGLLWLSAVVPQPGVIARDDVSYGFYIYAWPVQQLLVLVGVATWGLGLYMLAAALVTLILAWLSWVLVERRAMLWARPRNAVPRPPEGLPGDIQRV</sequence>
<protein>
    <submittedName>
        <fullName evidence="3">Acyltransferase</fullName>
    </submittedName>
</protein>
<feature type="transmembrane region" description="Helical" evidence="1">
    <location>
        <begin position="159"/>
        <end position="178"/>
    </location>
</feature>
<feature type="transmembrane region" description="Helical" evidence="1">
    <location>
        <begin position="214"/>
        <end position="234"/>
    </location>
</feature>
<dbReference type="RefSeq" id="WP_191718405.1">
    <property type="nucleotide sequence ID" value="NZ_JACSQP010000003.1"/>
</dbReference>
<gene>
    <name evidence="3" type="ORF">H9651_06210</name>
</gene>
<accession>A0ABR8S2C5</accession>
<keyword evidence="3" id="KW-0012">Acyltransferase</keyword>
<proteinExistence type="predicted"/>
<dbReference type="Proteomes" id="UP000648352">
    <property type="component" value="Unassembled WGS sequence"/>
</dbReference>
<feature type="transmembrane region" description="Helical" evidence="1">
    <location>
        <begin position="294"/>
        <end position="313"/>
    </location>
</feature>
<evidence type="ECO:0000313" key="4">
    <source>
        <dbReference type="Proteomes" id="UP000648352"/>
    </source>
</evidence>
<dbReference type="PANTHER" id="PTHR23028:SF53">
    <property type="entry name" value="ACYL_TRANSF_3 DOMAIN-CONTAINING PROTEIN"/>
    <property type="match status" value="1"/>
</dbReference>
<comment type="caution">
    <text evidence="3">The sequence shown here is derived from an EMBL/GenBank/DDBJ whole genome shotgun (WGS) entry which is preliminary data.</text>
</comment>
<organism evidence="3 4">
    <name type="scientific">Microbacterium pullorum</name>
    <dbReference type="NCBI Taxonomy" id="2762236"/>
    <lineage>
        <taxon>Bacteria</taxon>
        <taxon>Bacillati</taxon>
        <taxon>Actinomycetota</taxon>
        <taxon>Actinomycetes</taxon>
        <taxon>Micrococcales</taxon>
        <taxon>Microbacteriaceae</taxon>
        <taxon>Microbacterium</taxon>
    </lineage>
</organism>
<dbReference type="InterPro" id="IPR050879">
    <property type="entry name" value="Acyltransferase_3"/>
</dbReference>
<feature type="transmembrane region" description="Helical" evidence="1">
    <location>
        <begin position="21"/>
        <end position="40"/>
    </location>
</feature>
<evidence type="ECO:0000313" key="3">
    <source>
        <dbReference type="EMBL" id="MBD7957224.1"/>
    </source>
</evidence>
<dbReference type="GO" id="GO:0016746">
    <property type="term" value="F:acyltransferase activity"/>
    <property type="evidence" value="ECO:0007669"/>
    <property type="project" value="UniProtKB-KW"/>
</dbReference>
<dbReference type="Pfam" id="PF01757">
    <property type="entry name" value="Acyl_transf_3"/>
    <property type="match status" value="1"/>
</dbReference>
<feature type="domain" description="Acyltransferase 3" evidence="2">
    <location>
        <begin position="18"/>
        <end position="336"/>
    </location>
</feature>
<evidence type="ECO:0000256" key="1">
    <source>
        <dbReference type="SAM" id="Phobius"/>
    </source>
</evidence>
<feature type="transmembrane region" description="Helical" evidence="1">
    <location>
        <begin position="241"/>
        <end position="259"/>
    </location>
</feature>
<dbReference type="EMBL" id="JACSQP010000003">
    <property type="protein sequence ID" value="MBD7957224.1"/>
    <property type="molecule type" value="Genomic_DNA"/>
</dbReference>
<name>A0ABR8S2C5_9MICO</name>
<dbReference type="InterPro" id="IPR002656">
    <property type="entry name" value="Acyl_transf_3_dom"/>
</dbReference>
<dbReference type="PANTHER" id="PTHR23028">
    <property type="entry name" value="ACETYLTRANSFERASE"/>
    <property type="match status" value="1"/>
</dbReference>
<evidence type="ECO:0000259" key="2">
    <source>
        <dbReference type="Pfam" id="PF01757"/>
    </source>
</evidence>
<keyword evidence="1" id="KW-1133">Transmembrane helix</keyword>
<keyword evidence="1" id="KW-0812">Transmembrane</keyword>
<feature type="transmembrane region" description="Helical" evidence="1">
    <location>
        <begin position="265"/>
        <end position="282"/>
    </location>
</feature>
<feature type="transmembrane region" description="Helical" evidence="1">
    <location>
        <begin position="52"/>
        <end position="68"/>
    </location>
</feature>
<keyword evidence="4" id="KW-1185">Reference proteome</keyword>
<keyword evidence="1" id="KW-0472">Membrane</keyword>
<feature type="transmembrane region" description="Helical" evidence="1">
    <location>
        <begin position="185"/>
        <end position="202"/>
    </location>
</feature>
<keyword evidence="3" id="KW-0808">Transferase</keyword>
<reference evidence="3 4" key="1">
    <citation type="submission" date="2020-08" db="EMBL/GenBank/DDBJ databases">
        <title>A Genomic Blueprint of the Chicken Gut Microbiome.</title>
        <authorList>
            <person name="Gilroy R."/>
            <person name="Ravi A."/>
            <person name="Getino M."/>
            <person name="Pursley I."/>
            <person name="Horton D.L."/>
            <person name="Alikhan N.-F."/>
            <person name="Baker D."/>
            <person name="Gharbi K."/>
            <person name="Hall N."/>
            <person name="Watson M."/>
            <person name="Adriaenssens E.M."/>
            <person name="Foster-Nyarko E."/>
            <person name="Jarju S."/>
            <person name="Secka A."/>
            <person name="Antonio M."/>
            <person name="Oren A."/>
            <person name="Chaudhuri R."/>
            <person name="La Ragione R.M."/>
            <person name="Hildebrand F."/>
            <person name="Pallen M.J."/>
        </authorList>
    </citation>
    <scope>NUCLEOTIDE SEQUENCE [LARGE SCALE GENOMIC DNA]</scope>
    <source>
        <strain evidence="3 4">Sa4CUA7</strain>
    </source>
</reference>
<feature type="transmembrane region" description="Helical" evidence="1">
    <location>
        <begin position="88"/>
        <end position="110"/>
    </location>
</feature>
<feature type="transmembrane region" description="Helical" evidence="1">
    <location>
        <begin position="319"/>
        <end position="339"/>
    </location>
</feature>